<dbReference type="InterPro" id="IPR050137">
    <property type="entry name" value="PyrR_bifunctional"/>
</dbReference>
<dbReference type="EMBL" id="CP002691">
    <property type="protein sequence ID" value="AEE53250.1"/>
    <property type="molecule type" value="Genomic_DNA"/>
</dbReference>
<keyword evidence="2" id="KW-0328">Glycosyltransferase</keyword>
<evidence type="ECO:0000313" key="3">
    <source>
        <dbReference type="Proteomes" id="UP000008461"/>
    </source>
</evidence>
<dbReference type="InterPro" id="IPR000836">
    <property type="entry name" value="PRTase_dom"/>
</dbReference>
<feature type="domain" description="Phosphoribosyltransferase" evidence="1">
    <location>
        <begin position="3"/>
        <end position="140"/>
    </location>
</feature>
<organism evidence="2 3">
    <name type="scientific">Haliscomenobacter hydrossis (strain ATCC 27775 / DSM 1100 / LMG 10767 / O)</name>
    <dbReference type="NCBI Taxonomy" id="760192"/>
    <lineage>
        <taxon>Bacteria</taxon>
        <taxon>Pseudomonadati</taxon>
        <taxon>Bacteroidota</taxon>
        <taxon>Saprospiria</taxon>
        <taxon>Saprospirales</taxon>
        <taxon>Haliscomenobacteraceae</taxon>
        <taxon>Haliscomenobacter</taxon>
    </lineage>
</organism>
<dbReference type="PANTHER" id="PTHR11608:SF0">
    <property type="entry name" value="BIFUNCTIONAL PROTEIN PYRR"/>
    <property type="match status" value="1"/>
</dbReference>
<dbReference type="Proteomes" id="UP000008461">
    <property type="component" value="Chromosome"/>
</dbReference>
<name>F4KR12_HALH1</name>
<dbReference type="STRING" id="760192.Halhy_5425"/>
<evidence type="ECO:0000313" key="2">
    <source>
        <dbReference type="EMBL" id="AEE53250.1"/>
    </source>
</evidence>
<dbReference type="SUPFAM" id="SSF53271">
    <property type="entry name" value="PRTase-like"/>
    <property type="match status" value="1"/>
</dbReference>
<dbReference type="GO" id="GO:0016757">
    <property type="term" value="F:glycosyltransferase activity"/>
    <property type="evidence" value="ECO:0007669"/>
    <property type="project" value="UniProtKB-KW"/>
</dbReference>
<dbReference type="OrthoDB" id="664757at2"/>
<reference key="2">
    <citation type="submission" date="2011-04" db="EMBL/GenBank/DDBJ databases">
        <title>Complete sequence of chromosome of Haliscomenobacter hydrossis DSM 1100.</title>
        <authorList>
            <consortium name="US DOE Joint Genome Institute (JGI-PGF)"/>
            <person name="Lucas S."/>
            <person name="Han J."/>
            <person name="Lapidus A."/>
            <person name="Bruce D."/>
            <person name="Goodwin L."/>
            <person name="Pitluck S."/>
            <person name="Peters L."/>
            <person name="Kyrpides N."/>
            <person name="Mavromatis K."/>
            <person name="Ivanova N."/>
            <person name="Ovchinnikova G."/>
            <person name="Pagani I."/>
            <person name="Daligault H."/>
            <person name="Detter J.C."/>
            <person name="Han C."/>
            <person name="Land M."/>
            <person name="Hauser L."/>
            <person name="Markowitz V."/>
            <person name="Cheng J.-F."/>
            <person name="Hugenholtz P."/>
            <person name="Woyke T."/>
            <person name="Wu D."/>
            <person name="Verbarg S."/>
            <person name="Frueling A."/>
            <person name="Brambilla E."/>
            <person name="Klenk H.-P."/>
            <person name="Eisen J.A."/>
        </authorList>
    </citation>
    <scope>NUCLEOTIDE SEQUENCE</scope>
    <source>
        <strain>DSM 1100</strain>
    </source>
</reference>
<dbReference type="PANTHER" id="PTHR11608">
    <property type="entry name" value="BIFUNCTIONAL PROTEIN PYRR"/>
    <property type="match status" value="1"/>
</dbReference>
<dbReference type="Pfam" id="PF00156">
    <property type="entry name" value="Pribosyltran"/>
    <property type="match status" value="1"/>
</dbReference>
<proteinExistence type="predicted"/>
<protein>
    <submittedName>
        <fullName evidence="2">Phosphoribosyltransferase</fullName>
    </submittedName>
</protein>
<sequence length="163" mass="18081">MKILDQKQIEQKVRRLAIEILEHNIAEEGLILAGINNRGMALARMLSERIQHISKMPVHLTNIRLNPAAPMEKPVEMDIPVAELQGKVVIVVDDVASSGRTLLYACKPILETLPKKLEIAVLVDRTHKSFPVQADYVGLSLATTLKENILVEIGEGEMAAFLE</sequence>
<dbReference type="RefSeq" id="WP_013767784.1">
    <property type="nucleotide sequence ID" value="NC_015510.1"/>
</dbReference>
<evidence type="ECO:0000259" key="1">
    <source>
        <dbReference type="Pfam" id="PF00156"/>
    </source>
</evidence>
<reference evidence="2 3" key="1">
    <citation type="journal article" date="2011" name="Stand. Genomic Sci.">
        <title>Complete genome sequence of Haliscomenobacter hydrossis type strain (O).</title>
        <authorList>
            <consortium name="US DOE Joint Genome Institute (JGI-PGF)"/>
            <person name="Daligault H."/>
            <person name="Lapidus A."/>
            <person name="Zeytun A."/>
            <person name="Nolan M."/>
            <person name="Lucas S."/>
            <person name="Del Rio T.G."/>
            <person name="Tice H."/>
            <person name="Cheng J.F."/>
            <person name="Tapia R."/>
            <person name="Han C."/>
            <person name="Goodwin L."/>
            <person name="Pitluck S."/>
            <person name="Liolios K."/>
            <person name="Pagani I."/>
            <person name="Ivanova N."/>
            <person name="Huntemann M."/>
            <person name="Mavromatis K."/>
            <person name="Mikhailova N."/>
            <person name="Pati A."/>
            <person name="Chen A."/>
            <person name="Palaniappan K."/>
            <person name="Land M."/>
            <person name="Hauser L."/>
            <person name="Brambilla E.M."/>
            <person name="Rohde M."/>
            <person name="Verbarg S."/>
            <person name="Goker M."/>
            <person name="Bristow J."/>
            <person name="Eisen J.A."/>
            <person name="Markowitz V."/>
            <person name="Hugenholtz P."/>
            <person name="Kyrpides N.C."/>
            <person name="Klenk H.P."/>
            <person name="Woyke T."/>
        </authorList>
    </citation>
    <scope>NUCLEOTIDE SEQUENCE [LARGE SCALE GENOMIC DNA]</scope>
    <source>
        <strain evidence="3">ATCC 27775 / DSM 1100 / LMG 10767 / O</strain>
    </source>
</reference>
<dbReference type="CDD" id="cd06223">
    <property type="entry name" value="PRTases_typeI"/>
    <property type="match status" value="1"/>
</dbReference>
<accession>F4KR12</accession>
<dbReference type="HOGENOM" id="CLU_094234_2_2_10"/>
<dbReference type="AlphaFoldDB" id="F4KR12"/>
<gene>
    <name evidence="2" type="ordered locus">Halhy_5425</name>
</gene>
<dbReference type="Gene3D" id="3.40.50.2020">
    <property type="match status" value="1"/>
</dbReference>
<keyword evidence="2" id="KW-0808">Transferase</keyword>
<dbReference type="InterPro" id="IPR029057">
    <property type="entry name" value="PRTase-like"/>
</dbReference>
<dbReference type="KEGG" id="hhy:Halhy_5425"/>
<dbReference type="eggNOG" id="COG2065">
    <property type="taxonomic scope" value="Bacteria"/>
</dbReference>
<keyword evidence="3" id="KW-1185">Reference proteome</keyword>